<name>A0ABP5G1A5_9ACTN</name>
<evidence type="ECO:0000256" key="1">
    <source>
        <dbReference type="SAM" id="MobiDB-lite"/>
    </source>
</evidence>
<protein>
    <submittedName>
        <fullName evidence="2">Uncharacterized protein</fullName>
    </submittedName>
</protein>
<organism evidence="2 3">
    <name type="scientific">Catenulispora yoronensis</name>
    <dbReference type="NCBI Taxonomy" id="450799"/>
    <lineage>
        <taxon>Bacteria</taxon>
        <taxon>Bacillati</taxon>
        <taxon>Actinomycetota</taxon>
        <taxon>Actinomycetes</taxon>
        <taxon>Catenulisporales</taxon>
        <taxon>Catenulisporaceae</taxon>
        <taxon>Catenulispora</taxon>
    </lineage>
</organism>
<sequence length="274" mass="29049">MTGATTLTRIAGHRRKCGCGGCRARQARYLKQRELAVLRGTWQYPVPVEGVAARLEELLQAGWTVAQVAAAARLSTECVRRLAGGPAVSRPATVRAATARALAALGPRSRLAPTVPDGMLINPVGSMRRLQALAAIGWPQAELGRRLGLATTPMSTDPSITAGRARAIVDLYRQLWDVPGPSHLAAARARGRGAVPPTAWDDDTIDDPRAMPSGAADPSAARSHGCLSREYTSGEVAFLSAAGETNENIAARLRITVKYVEKMLSAQNKARCLA</sequence>
<accession>A0ABP5G1A5</accession>
<keyword evidence="3" id="KW-1185">Reference proteome</keyword>
<dbReference type="EMBL" id="BAAAQN010000022">
    <property type="protein sequence ID" value="GAA2035315.1"/>
    <property type="molecule type" value="Genomic_DNA"/>
</dbReference>
<dbReference type="Proteomes" id="UP001500751">
    <property type="component" value="Unassembled WGS sequence"/>
</dbReference>
<dbReference type="RefSeq" id="WP_344667150.1">
    <property type="nucleotide sequence ID" value="NZ_BAAAQN010000022.1"/>
</dbReference>
<evidence type="ECO:0000313" key="3">
    <source>
        <dbReference type="Proteomes" id="UP001500751"/>
    </source>
</evidence>
<feature type="region of interest" description="Disordered" evidence="1">
    <location>
        <begin position="195"/>
        <end position="222"/>
    </location>
</feature>
<evidence type="ECO:0000313" key="2">
    <source>
        <dbReference type="EMBL" id="GAA2035315.1"/>
    </source>
</evidence>
<reference evidence="3" key="1">
    <citation type="journal article" date="2019" name="Int. J. Syst. Evol. Microbiol.">
        <title>The Global Catalogue of Microorganisms (GCM) 10K type strain sequencing project: providing services to taxonomists for standard genome sequencing and annotation.</title>
        <authorList>
            <consortium name="The Broad Institute Genomics Platform"/>
            <consortium name="The Broad Institute Genome Sequencing Center for Infectious Disease"/>
            <person name="Wu L."/>
            <person name="Ma J."/>
        </authorList>
    </citation>
    <scope>NUCLEOTIDE SEQUENCE [LARGE SCALE GENOMIC DNA]</scope>
    <source>
        <strain evidence="3">JCM 16014</strain>
    </source>
</reference>
<proteinExistence type="predicted"/>
<gene>
    <name evidence="2" type="ORF">GCM10009839_40000</name>
</gene>
<comment type="caution">
    <text evidence="2">The sequence shown here is derived from an EMBL/GenBank/DDBJ whole genome shotgun (WGS) entry which is preliminary data.</text>
</comment>